<evidence type="ECO:0000313" key="3">
    <source>
        <dbReference type="WBParaSite" id="PDA_v2.g10067.t1"/>
    </source>
</evidence>
<dbReference type="Proteomes" id="UP000887578">
    <property type="component" value="Unplaced"/>
</dbReference>
<keyword evidence="2" id="KW-1185">Reference proteome</keyword>
<dbReference type="WBParaSite" id="PDA_v2.g10067.t1">
    <property type="protein sequence ID" value="PDA_v2.g10067.t1"/>
    <property type="gene ID" value="PDA_v2.g10067"/>
</dbReference>
<accession>A0A914P4T2</accession>
<evidence type="ECO:0000313" key="2">
    <source>
        <dbReference type="Proteomes" id="UP000887578"/>
    </source>
</evidence>
<protein>
    <submittedName>
        <fullName evidence="3">Uncharacterized protein</fullName>
    </submittedName>
</protein>
<reference evidence="3" key="1">
    <citation type="submission" date="2022-11" db="UniProtKB">
        <authorList>
            <consortium name="WormBaseParasite"/>
        </authorList>
    </citation>
    <scope>IDENTIFICATION</scope>
</reference>
<evidence type="ECO:0000256" key="1">
    <source>
        <dbReference type="SAM" id="MobiDB-lite"/>
    </source>
</evidence>
<sequence length="191" mass="21860">MAAQANNPFIFNLLKQNQNIMNNLNNNNNNSQTPNNNNNNTTPSNTTPHINNNCISPSKVIDLQKKWQRQDRKQRELEIKLGLAIAAAQLPTALIKNPFFRDFVETAQPKFTMPLEINHIDELINSQYARTIIAVKMQLATAPKVSIIIDVLKLRTFDQENFENVENNDDFSEIKQLQKFSINGSCFTWNS</sequence>
<name>A0A914P4T2_9BILA</name>
<proteinExistence type="predicted"/>
<organism evidence="2 3">
    <name type="scientific">Panagrolaimus davidi</name>
    <dbReference type="NCBI Taxonomy" id="227884"/>
    <lineage>
        <taxon>Eukaryota</taxon>
        <taxon>Metazoa</taxon>
        <taxon>Ecdysozoa</taxon>
        <taxon>Nematoda</taxon>
        <taxon>Chromadorea</taxon>
        <taxon>Rhabditida</taxon>
        <taxon>Tylenchina</taxon>
        <taxon>Panagrolaimomorpha</taxon>
        <taxon>Panagrolaimoidea</taxon>
        <taxon>Panagrolaimidae</taxon>
        <taxon>Panagrolaimus</taxon>
    </lineage>
</organism>
<feature type="region of interest" description="Disordered" evidence="1">
    <location>
        <begin position="21"/>
        <end position="50"/>
    </location>
</feature>
<dbReference type="AlphaFoldDB" id="A0A914P4T2"/>